<comment type="pathway">
    <text evidence="2 16">Amino-acid degradation; L-phenylalanine degradation; acetoacetate and fumarate from L-phenylalanine: step 6/6.</text>
</comment>
<evidence type="ECO:0000259" key="17">
    <source>
        <dbReference type="Pfam" id="PF01557"/>
    </source>
</evidence>
<evidence type="ECO:0000256" key="7">
    <source>
        <dbReference type="ARBA" id="ARBA00022801"/>
    </source>
</evidence>
<keyword evidence="8 15" id="KW-0106">Calcium</keyword>
<feature type="binding site" evidence="15">
    <location>
        <position position="259"/>
    </location>
    <ligand>
        <name>Ca(2+)</name>
        <dbReference type="ChEBI" id="CHEBI:29108"/>
    </ligand>
</feature>
<feature type="binding site" evidence="14">
    <location>
        <position position="266"/>
    </location>
    <ligand>
        <name>substrate</name>
    </ligand>
</feature>
<dbReference type="NCBIfam" id="TIGR01266">
    <property type="entry name" value="fum_ac_acetase"/>
    <property type="match status" value="1"/>
</dbReference>
<dbReference type="Proteomes" id="UP001211907">
    <property type="component" value="Unassembled WGS sequence"/>
</dbReference>
<evidence type="ECO:0000256" key="9">
    <source>
        <dbReference type="ARBA" id="ARBA00022842"/>
    </source>
</evidence>
<dbReference type="Pfam" id="PF09298">
    <property type="entry name" value="FAA_hydrolase_N"/>
    <property type="match status" value="1"/>
</dbReference>
<feature type="domain" description="Fumarylacetoacetase N-terminal" evidence="18">
    <location>
        <begin position="55"/>
        <end position="144"/>
    </location>
</feature>
<keyword evidence="20" id="KW-1185">Reference proteome</keyword>
<feature type="binding site" evidence="15">
    <location>
        <position position="283"/>
    </location>
    <ligand>
        <name>Mg(2+)</name>
        <dbReference type="ChEBI" id="CHEBI:18420"/>
    </ligand>
</feature>
<feature type="binding site" evidence="14">
    <location>
        <position position="168"/>
    </location>
    <ligand>
        <name>substrate</name>
    </ligand>
</feature>
<dbReference type="SUPFAM" id="SSF56529">
    <property type="entry name" value="FAH"/>
    <property type="match status" value="1"/>
</dbReference>
<dbReference type="Gene3D" id="2.30.30.230">
    <property type="entry name" value="Fumarylacetoacetase, N-terminal domain"/>
    <property type="match status" value="1"/>
</dbReference>
<evidence type="ECO:0000256" key="8">
    <source>
        <dbReference type="ARBA" id="ARBA00022837"/>
    </source>
</evidence>
<evidence type="ECO:0000256" key="4">
    <source>
        <dbReference type="ARBA" id="ARBA00012094"/>
    </source>
</evidence>
<reference evidence="19" key="1">
    <citation type="submission" date="2020-05" db="EMBL/GenBank/DDBJ databases">
        <title>Phylogenomic resolution of chytrid fungi.</title>
        <authorList>
            <person name="Stajich J.E."/>
            <person name="Amses K."/>
            <person name="Simmons R."/>
            <person name="Seto K."/>
            <person name="Myers J."/>
            <person name="Bonds A."/>
            <person name="Quandt C.A."/>
            <person name="Barry K."/>
            <person name="Liu P."/>
            <person name="Grigoriev I."/>
            <person name="Longcore J.E."/>
            <person name="James T.Y."/>
        </authorList>
    </citation>
    <scope>NUCLEOTIDE SEQUENCE</scope>
    <source>
        <strain evidence="19">JEL0513</strain>
    </source>
</reference>
<evidence type="ECO:0000256" key="15">
    <source>
        <dbReference type="PIRSR" id="PIRSR605959-3"/>
    </source>
</evidence>
<dbReference type="PANTHER" id="PTHR43069">
    <property type="entry name" value="FUMARYLACETOACETASE"/>
    <property type="match status" value="1"/>
</dbReference>
<dbReference type="EC" id="3.7.1.2" evidence="4 16"/>
<keyword evidence="11 16" id="KW-0585">Phenylalanine catabolism</keyword>
<evidence type="ECO:0000256" key="1">
    <source>
        <dbReference type="ARBA" id="ARBA00000353"/>
    </source>
</evidence>
<accession>A0AAD5XKJ6</accession>
<feature type="binding site" evidence="15">
    <location>
        <position position="225"/>
    </location>
    <ligand>
        <name>Ca(2+)</name>
        <dbReference type="ChEBI" id="CHEBI:29108"/>
    </ligand>
</feature>
<dbReference type="GO" id="GO:0004334">
    <property type="term" value="F:fumarylacetoacetase activity"/>
    <property type="evidence" value="ECO:0007669"/>
    <property type="project" value="UniProtKB-UniRule"/>
</dbReference>
<proteinExistence type="inferred from homology"/>
<feature type="active site" description="Proton acceptor" evidence="13">
    <location>
        <position position="159"/>
    </location>
</feature>
<dbReference type="InterPro" id="IPR015377">
    <property type="entry name" value="Fumarylacetoacetase_N"/>
</dbReference>
<feature type="binding site" evidence="14">
    <location>
        <position position="270"/>
    </location>
    <ligand>
        <name>substrate</name>
    </ligand>
</feature>
<evidence type="ECO:0000256" key="6">
    <source>
        <dbReference type="ARBA" id="ARBA00022723"/>
    </source>
</evidence>
<evidence type="ECO:0000256" key="3">
    <source>
        <dbReference type="ARBA" id="ARBA00010211"/>
    </source>
</evidence>
<evidence type="ECO:0000256" key="13">
    <source>
        <dbReference type="PIRSR" id="PIRSR605959-1"/>
    </source>
</evidence>
<comment type="cofactor">
    <cofactor evidence="16">
        <name>Mg(2+)</name>
        <dbReference type="ChEBI" id="CHEBI:18420"/>
    </cofactor>
    <cofactor evidence="16">
        <name>Ca(2+)</name>
        <dbReference type="ChEBI" id="CHEBI:29108"/>
    </cofactor>
</comment>
<feature type="binding site" evidence="15">
    <location>
        <position position="227"/>
    </location>
    <ligand>
        <name>Ca(2+)</name>
        <dbReference type="ChEBI" id="CHEBI:29108"/>
    </ligand>
</feature>
<comment type="catalytic activity">
    <reaction evidence="1 16">
        <text>4-fumarylacetoacetate + H2O = acetoacetate + fumarate + H(+)</text>
        <dbReference type="Rhea" id="RHEA:10244"/>
        <dbReference type="ChEBI" id="CHEBI:13705"/>
        <dbReference type="ChEBI" id="CHEBI:15377"/>
        <dbReference type="ChEBI" id="CHEBI:15378"/>
        <dbReference type="ChEBI" id="CHEBI:18034"/>
        <dbReference type="ChEBI" id="CHEBI:29806"/>
        <dbReference type="EC" id="3.7.1.2"/>
    </reaction>
</comment>
<comment type="similarity">
    <text evidence="3 16">Belongs to the FAH family.</text>
</comment>
<evidence type="ECO:0000313" key="19">
    <source>
        <dbReference type="EMBL" id="KAJ3138775.1"/>
    </source>
</evidence>
<feature type="binding site" evidence="14">
    <location>
        <position position="376"/>
    </location>
    <ligand>
        <name>substrate</name>
    </ligand>
</feature>
<comment type="caution">
    <text evidence="19">The sequence shown here is derived from an EMBL/GenBank/DDBJ whole genome shotgun (WGS) entry which is preliminary data.</text>
</comment>
<dbReference type="InterPro" id="IPR036663">
    <property type="entry name" value="Fumarylacetoacetase_C_sf"/>
</dbReference>
<evidence type="ECO:0000256" key="16">
    <source>
        <dbReference type="RuleBase" id="RU366008"/>
    </source>
</evidence>
<dbReference type="PANTHER" id="PTHR43069:SF2">
    <property type="entry name" value="FUMARYLACETOACETASE"/>
    <property type="match status" value="1"/>
</dbReference>
<dbReference type="InterPro" id="IPR036462">
    <property type="entry name" value="Fumarylacetoacetase_N_sf"/>
</dbReference>
<evidence type="ECO:0000259" key="18">
    <source>
        <dbReference type="Pfam" id="PF09298"/>
    </source>
</evidence>
<dbReference type="InterPro" id="IPR011234">
    <property type="entry name" value="Fumarylacetoacetase-like_C"/>
</dbReference>
<dbReference type="Gene3D" id="3.90.850.10">
    <property type="entry name" value="Fumarylacetoacetase-like, C-terminal domain"/>
    <property type="match status" value="1"/>
</dbReference>
<evidence type="ECO:0000313" key="20">
    <source>
        <dbReference type="Proteomes" id="UP001211907"/>
    </source>
</evidence>
<dbReference type="InterPro" id="IPR005959">
    <property type="entry name" value="Fumarylacetoacetase"/>
</dbReference>
<name>A0AAD5XKJ6_9FUNG</name>
<sequence length="454" mass="49370">MAAIVSIPEDSDFPLANIPFGVISTANNVSDISFIAISESIYCDVNIVAELIHIQPEKRCATRIGDHVVDLAAVAALGLFDGPKLKTEATRVFAQPTLNEFMRLGRAAWQEARAKLQTVLAAPSTSASVHTALVPLAATTVHLPAHIGDYTDFYSSREHAFNVGVMFRGRDNALQPNYLRLPVGYHGRASSIVLSGTSLSRPCGLIQDPVSKDVFFSESKKLDYELETAFFIGAGNSLGDPIAIDNAEDHIFGMVLMNDWSARDIQAFEYVPLGPFLGKNFGTTISPWIVTLDALEPFRVPQPIQDPAPAAYLKPGIRDAYDIQLHATLTPKHSSKKYMLSKTNFKYLYWTMKQQLAHHTVNGCNMLPGDLLGSGTISGPDPTSLGSLLEASLNGKQDVILSADGSVTRRFIEDGDSLSITGKCEKVINGKRIRIGFGVCEGTILPAKKFEFNK</sequence>
<evidence type="ECO:0000256" key="11">
    <source>
        <dbReference type="ARBA" id="ARBA00023232"/>
    </source>
</evidence>
<organism evidence="19 20">
    <name type="scientific">Physocladia obscura</name>
    <dbReference type="NCBI Taxonomy" id="109957"/>
    <lineage>
        <taxon>Eukaryota</taxon>
        <taxon>Fungi</taxon>
        <taxon>Fungi incertae sedis</taxon>
        <taxon>Chytridiomycota</taxon>
        <taxon>Chytridiomycota incertae sedis</taxon>
        <taxon>Chytridiomycetes</taxon>
        <taxon>Chytridiales</taxon>
        <taxon>Chytriomycetaceae</taxon>
        <taxon>Physocladia</taxon>
    </lineage>
</organism>
<feature type="domain" description="Fumarylacetoacetase-like C-terminal" evidence="17">
    <location>
        <begin position="151"/>
        <end position="429"/>
    </location>
</feature>
<evidence type="ECO:0000256" key="5">
    <source>
        <dbReference type="ARBA" id="ARBA00014741"/>
    </source>
</evidence>
<evidence type="ECO:0000256" key="14">
    <source>
        <dbReference type="PIRSR" id="PIRSR605959-2"/>
    </source>
</evidence>
<dbReference type="GO" id="GO:1902000">
    <property type="term" value="P:homogentisate catabolic process"/>
    <property type="evidence" value="ECO:0007669"/>
    <property type="project" value="TreeGrafter"/>
</dbReference>
<feature type="binding site" evidence="15">
    <location>
        <position position="279"/>
    </location>
    <ligand>
        <name>Mg(2+)</name>
        <dbReference type="ChEBI" id="CHEBI:18420"/>
    </ligand>
</feature>
<dbReference type="EMBL" id="JADGJH010000087">
    <property type="protein sequence ID" value="KAJ3138775.1"/>
    <property type="molecule type" value="Genomic_DNA"/>
</dbReference>
<gene>
    <name evidence="19" type="ORF">HK100_012313</name>
</gene>
<dbReference type="FunFam" id="3.90.850.10:FF:000004">
    <property type="entry name" value="Fumarylacetoacetase"/>
    <property type="match status" value="1"/>
</dbReference>
<evidence type="ECO:0000256" key="10">
    <source>
        <dbReference type="ARBA" id="ARBA00022878"/>
    </source>
</evidence>
<feature type="binding site" evidence="14">
    <location>
        <position position="154"/>
    </location>
    <ligand>
        <name>substrate</name>
    </ligand>
</feature>
<feature type="binding site" evidence="15">
    <location>
        <position position="259"/>
    </location>
    <ligand>
        <name>Mg(2+)</name>
        <dbReference type="ChEBI" id="CHEBI:18420"/>
    </ligand>
</feature>
<evidence type="ECO:0000256" key="2">
    <source>
        <dbReference type="ARBA" id="ARBA00004782"/>
    </source>
</evidence>
<feature type="binding site" evidence="15">
    <location>
        <position position="152"/>
    </location>
    <ligand>
        <name>Ca(2+)</name>
        <dbReference type="ChEBI" id="CHEBI:29108"/>
    </ligand>
</feature>
<dbReference type="AlphaFoldDB" id="A0AAD5XKJ6"/>
<keyword evidence="10 16" id="KW-0828">Tyrosine catabolism</keyword>
<dbReference type="GO" id="GO:0006572">
    <property type="term" value="P:L-tyrosine catabolic process"/>
    <property type="evidence" value="ECO:0007669"/>
    <property type="project" value="UniProtKB-UniRule"/>
</dbReference>
<protein>
    <recommendedName>
        <fullName evidence="5 16">Fumarylacetoacetase</fullName>
        <ecNumber evidence="4 16">3.7.1.2</ecNumber>
    </recommendedName>
    <alternativeName>
        <fullName evidence="12 16">Fumarylacetoacetate hydrolase</fullName>
    </alternativeName>
</protein>
<keyword evidence="7 16" id="KW-0378">Hydrolase</keyword>
<dbReference type="SUPFAM" id="SSF63433">
    <property type="entry name" value="Fumarylacetoacetate hydrolase, FAH, N-terminal domain"/>
    <property type="match status" value="1"/>
</dbReference>
<keyword evidence="6 15" id="KW-0479">Metal-binding</keyword>
<evidence type="ECO:0000256" key="12">
    <source>
        <dbReference type="ARBA" id="ARBA00031740"/>
    </source>
</evidence>
<dbReference type="GO" id="GO:0046872">
    <property type="term" value="F:metal ion binding"/>
    <property type="evidence" value="ECO:0007669"/>
    <property type="project" value="UniProtKB-UniRule"/>
</dbReference>
<dbReference type="GO" id="GO:0006559">
    <property type="term" value="P:L-phenylalanine catabolic process"/>
    <property type="evidence" value="ECO:0007669"/>
    <property type="project" value="UniProtKB-UniRule"/>
</dbReference>
<dbReference type="Pfam" id="PF01557">
    <property type="entry name" value="FAA_hydrolase"/>
    <property type="match status" value="1"/>
</dbReference>
<keyword evidence="9 15" id="KW-0460">Magnesium</keyword>